<sequence>MVFHSSFDTGLNLVTYDYRSIIRLSKARALRRSSYLHNSFLDSSDSSQSSRTWLSIPISICARQRSLGSVPKSHIDVESVEDLQE</sequence>
<reference evidence="1 2" key="1">
    <citation type="journal article" date="2022" name="Plant J.">
        <title>Chromosome-level genome of Camellia lanceoleosa provides a valuable resource for understanding genome evolution and self-incompatibility.</title>
        <authorList>
            <person name="Gong W."/>
            <person name="Xiao S."/>
            <person name="Wang L."/>
            <person name="Liao Z."/>
            <person name="Chang Y."/>
            <person name="Mo W."/>
            <person name="Hu G."/>
            <person name="Li W."/>
            <person name="Zhao G."/>
            <person name="Zhu H."/>
            <person name="Hu X."/>
            <person name="Ji K."/>
            <person name="Xiang X."/>
            <person name="Song Q."/>
            <person name="Yuan D."/>
            <person name="Jin S."/>
            <person name="Zhang L."/>
        </authorList>
    </citation>
    <scope>NUCLEOTIDE SEQUENCE [LARGE SCALE GENOMIC DNA]</scope>
    <source>
        <strain evidence="1">SQ_2022a</strain>
    </source>
</reference>
<dbReference type="Proteomes" id="UP001060215">
    <property type="component" value="Chromosome 2"/>
</dbReference>
<gene>
    <name evidence="1" type="ORF">LOK49_LG04G00214</name>
</gene>
<dbReference type="EMBL" id="CM045759">
    <property type="protein sequence ID" value="KAI8017395.1"/>
    <property type="molecule type" value="Genomic_DNA"/>
</dbReference>
<accession>A0ACC0HVM8</accession>
<protein>
    <submittedName>
        <fullName evidence="1">Uncharacterized protein</fullName>
    </submittedName>
</protein>
<organism evidence="1 2">
    <name type="scientific">Camellia lanceoleosa</name>
    <dbReference type="NCBI Taxonomy" id="1840588"/>
    <lineage>
        <taxon>Eukaryota</taxon>
        <taxon>Viridiplantae</taxon>
        <taxon>Streptophyta</taxon>
        <taxon>Embryophyta</taxon>
        <taxon>Tracheophyta</taxon>
        <taxon>Spermatophyta</taxon>
        <taxon>Magnoliopsida</taxon>
        <taxon>eudicotyledons</taxon>
        <taxon>Gunneridae</taxon>
        <taxon>Pentapetalae</taxon>
        <taxon>asterids</taxon>
        <taxon>Ericales</taxon>
        <taxon>Theaceae</taxon>
        <taxon>Camellia</taxon>
    </lineage>
</organism>
<evidence type="ECO:0000313" key="2">
    <source>
        <dbReference type="Proteomes" id="UP001060215"/>
    </source>
</evidence>
<evidence type="ECO:0000313" key="1">
    <source>
        <dbReference type="EMBL" id="KAI8017395.1"/>
    </source>
</evidence>
<comment type="caution">
    <text evidence="1">The sequence shown here is derived from an EMBL/GenBank/DDBJ whole genome shotgun (WGS) entry which is preliminary data.</text>
</comment>
<name>A0ACC0HVM8_9ERIC</name>
<keyword evidence="2" id="KW-1185">Reference proteome</keyword>
<proteinExistence type="predicted"/>